<name>A0A137PHU7_CONC2</name>
<dbReference type="AlphaFoldDB" id="A0A137PHU7"/>
<feature type="region of interest" description="Disordered" evidence="5">
    <location>
        <begin position="168"/>
        <end position="196"/>
    </location>
</feature>
<comment type="subcellular location">
    <subcellularLocation>
        <location evidence="1">Membrane</location>
        <topology evidence="1">Multi-pass membrane protein</topology>
    </subcellularLocation>
</comment>
<feature type="transmembrane region" description="Helical" evidence="6">
    <location>
        <begin position="263"/>
        <end position="282"/>
    </location>
</feature>
<dbReference type="Pfam" id="PF10176">
    <property type="entry name" value="NEDD4_Bsd2"/>
    <property type="match status" value="1"/>
</dbReference>
<dbReference type="PANTHER" id="PTHR13396">
    <property type="entry name" value="NEDD4 FAMILY INTERACTING PROTEIN 1/2"/>
    <property type="match status" value="1"/>
</dbReference>
<dbReference type="InterPro" id="IPR019325">
    <property type="entry name" value="NEDD4/Bsd2"/>
</dbReference>
<feature type="compositionally biased region" description="Polar residues" evidence="5">
    <location>
        <begin position="31"/>
        <end position="46"/>
    </location>
</feature>
<feature type="transmembrane region" description="Helical" evidence="6">
    <location>
        <begin position="231"/>
        <end position="256"/>
    </location>
</feature>
<feature type="compositionally biased region" description="Basic and acidic residues" evidence="5">
    <location>
        <begin position="80"/>
        <end position="90"/>
    </location>
</feature>
<keyword evidence="8" id="KW-1185">Reference proteome</keyword>
<dbReference type="GO" id="GO:0048471">
    <property type="term" value="C:perinuclear region of cytoplasm"/>
    <property type="evidence" value="ECO:0007669"/>
    <property type="project" value="TreeGrafter"/>
</dbReference>
<feature type="region of interest" description="Disordered" evidence="5">
    <location>
        <begin position="1"/>
        <end position="112"/>
    </location>
</feature>
<dbReference type="GO" id="GO:0016020">
    <property type="term" value="C:membrane"/>
    <property type="evidence" value="ECO:0007669"/>
    <property type="project" value="UniProtKB-SubCell"/>
</dbReference>
<dbReference type="EMBL" id="KQ964422">
    <property type="protein sequence ID" value="KXN74562.1"/>
    <property type="molecule type" value="Genomic_DNA"/>
</dbReference>
<dbReference type="PANTHER" id="PTHR13396:SF5">
    <property type="entry name" value="NEDD4 FAMILY INTERACTING PROTEIN"/>
    <property type="match status" value="1"/>
</dbReference>
<evidence type="ECO:0000256" key="3">
    <source>
        <dbReference type="ARBA" id="ARBA00022989"/>
    </source>
</evidence>
<evidence type="ECO:0000256" key="4">
    <source>
        <dbReference type="ARBA" id="ARBA00023136"/>
    </source>
</evidence>
<sequence length="352" mass="38894">MLFKKNNTPAKEAESEELFSNPYIIDEETSESTPSDTNGKTPLLSQHSKDDSSFDSSYEEVEEPHSSTSTHFDLDIASDSIKEKNAEKESLLPSKAKKTPTPLSHPLQSTEEDEISILPPENEQTNGAANDNAQITEKEIAQVEAAKKASVIIGGNDGVFANLSAKPQINKPTANSPPTIDAEMEDGPPDEPLPNYDQTMQEPSPPQFDNMTFIPMAADDVLVDHLPVGSIYAFLWSFIVSFMFEWVGFVLTYLLHINHSGRFGSFAGLGATLVSTGIKVIINPNYFQPDGVGIHDNDDSMNELQPDKDKVRSMMGYIMFAIGFMFLVKSFIGYHRVVRIRKEMLANNSLPI</sequence>
<reference evidence="7 8" key="1">
    <citation type="journal article" date="2015" name="Genome Biol. Evol.">
        <title>Phylogenomic analyses indicate that early fungi evolved digesting cell walls of algal ancestors of land plants.</title>
        <authorList>
            <person name="Chang Y."/>
            <person name="Wang S."/>
            <person name="Sekimoto S."/>
            <person name="Aerts A.L."/>
            <person name="Choi C."/>
            <person name="Clum A."/>
            <person name="LaButti K.M."/>
            <person name="Lindquist E.A."/>
            <person name="Yee Ngan C."/>
            <person name="Ohm R.A."/>
            <person name="Salamov A.A."/>
            <person name="Grigoriev I.V."/>
            <person name="Spatafora J.W."/>
            <person name="Berbee M.L."/>
        </authorList>
    </citation>
    <scope>NUCLEOTIDE SEQUENCE [LARGE SCALE GENOMIC DNA]</scope>
    <source>
        <strain evidence="7 8">NRRL 28638</strain>
    </source>
</reference>
<dbReference type="OMA" id="IAYFLMM"/>
<proteinExistence type="predicted"/>
<dbReference type="GO" id="GO:0030001">
    <property type="term" value="P:metal ion transport"/>
    <property type="evidence" value="ECO:0007669"/>
    <property type="project" value="InterPro"/>
</dbReference>
<dbReference type="GO" id="GO:0005794">
    <property type="term" value="C:Golgi apparatus"/>
    <property type="evidence" value="ECO:0007669"/>
    <property type="project" value="TreeGrafter"/>
</dbReference>
<organism evidence="7 8">
    <name type="scientific">Conidiobolus coronatus (strain ATCC 28846 / CBS 209.66 / NRRL 28638)</name>
    <name type="common">Delacroixia coronata</name>
    <dbReference type="NCBI Taxonomy" id="796925"/>
    <lineage>
        <taxon>Eukaryota</taxon>
        <taxon>Fungi</taxon>
        <taxon>Fungi incertae sedis</taxon>
        <taxon>Zoopagomycota</taxon>
        <taxon>Entomophthoromycotina</taxon>
        <taxon>Entomophthoromycetes</taxon>
        <taxon>Entomophthorales</taxon>
        <taxon>Ancylistaceae</taxon>
        <taxon>Conidiobolus</taxon>
    </lineage>
</organism>
<dbReference type="GO" id="GO:0007034">
    <property type="term" value="P:vacuolar transport"/>
    <property type="evidence" value="ECO:0007669"/>
    <property type="project" value="InterPro"/>
</dbReference>
<evidence type="ECO:0000256" key="5">
    <source>
        <dbReference type="SAM" id="MobiDB-lite"/>
    </source>
</evidence>
<evidence type="ECO:0000313" key="7">
    <source>
        <dbReference type="EMBL" id="KXN74562.1"/>
    </source>
</evidence>
<feature type="compositionally biased region" description="Polar residues" evidence="5">
    <location>
        <begin position="168"/>
        <end position="178"/>
    </location>
</feature>
<dbReference type="STRING" id="796925.A0A137PHU7"/>
<dbReference type="OrthoDB" id="10003116at2759"/>
<accession>A0A137PHU7</accession>
<gene>
    <name evidence="7" type="ORF">CONCODRAFT_76795</name>
</gene>
<keyword evidence="2 6" id="KW-0812">Transmembrane</keyword>
<dbReference type="GO" id="GO:0006511">
    <property type="term" value="P:ubiquitin-dependent protein catabolic process"/>
    <property type="evidence" value="ECO:0007669"/>
    <property type="project" value="TreeGrafter"/>
</dbReference>
<dbReference type="GO" id="GO:0005783">
    <property type="term" value="C:endoplasmic reticulum"/>
    <property type="evidence" value="ECO:0007669"/>
    <property type="project" value="TreeGrafter"/>
</dbReference>
<keyword evidence="3 6" id="KW-1133">Transmembrane helix</keyword>
<dbReference type="GO" id="GO:0031398">
    <property type="term" value="P:positive regulation of protein ubiquitination"/>
    <property type="evidence" value="ECO:0007669"/>
    <property type="project" value="TreeGrafter"/>
</dbReference>
<dbReference type="Proteomes" id="UP000070444">
    <property type="component" value="Unassembled WGS sequence"/>
</dbReference>
<evidence type="ECO:0000313" key="8">
    <source>
        <dbReference type="Proteomes" id="UP000070444"/>
    </source>
</evidence>
<protein>
    <submittedName>
        <fullName evidence="7">Uncharacterized protein</fullName>
    </submittedName>
</protein>
<evidence type="ECO:0000256" key="2">
    <source>
        <dbReference type="ARBA" id="ARBA00022692"/>
    </source>
</evidence>
<evidence type="ECO:0000256" key="1">
    <source>
        <dbReference type="ARBA" id="ARBA00004141"/>
    </source>
</evidence>
<feature type="transmembrane region" description="Helical" evidence="6">
    <location>
        <begin position="314"/>
        <end position="334"/>
    </location>
</feature>
<dbReference type="CDD" id="cd22212">
    <property type="entry name" value="NDFIP-like"/>
    <property type="match status" value="1"/>
</dbReference>
<evidence type="ECO:0000256" key="6">
    <source>
        <dbReference type="SAM" id="Phobius"/>
    </source>
</evidence>
<keyword evidence="4 6" id="KW-0472">Membrane</keyword>